<evidence type="ECO:0008006" key="4">
    <source>
        <dbReference type="Google" id="ProtNLM"/>
    </source>
</evidence>
<sequence>MSVHMMSETNASARLGAIRAAATQVKAPGSPFRHAGGMHLRSPTAGNGRLAPSDLRLWAVLALALVFLTLGALFLAAPGLGALIYGVPAPAGLGQTYLRAIGARDAALALYLAGLALLSTRRAVAIVLGASLVIPACDLVLILSAGTATWWQVALHGLSAAVLALIALWLSGRGQAA</sequence>
<gene>
    <name evidence="2" type="ORF">MPEAHAMD_0779</name>
</gene>
<dbReference type="Proteomes" id="UP001055286">
    <property type="component" value="Unassembled WGS sequence"/>
</dbReference>
<keyword evidence="1" id="KW-0812">Transmembrane</keyword>
<keyword evidence="1" id="KW-0472">Membrane</keyword>
<feature type="transmembrane region" description="Helical" evidence="1">
    <location>
        <begin position="97"/>
        <end position="118"/>
    </location>
</feature>
<evidence type="ECO:0000313" key="2">
    <source>
        <dbReference type="EMBL" id="GJD60640.1"/>
    </source>
</evidence>
<dbReference type="Pfam" id="PF14087">
    <property type="entry name" value="DUF4267"/>
    <property type="match status" value="1"/>
</dbReference>
<reference evidence="2" key="1">
    <citation type="journal article" date="2016" name="Front. Microbiol.">
        <title>Genome Sequence of the Piezophilic, Mesophilic Sulfate-Reducing Bacterium Desulfovibrio indicus J2T.</title>
        <authorList>
            <person name="Cao J."/>
            <person name="Maignien L."/>
            <person name="Shao Z."/>
            <person name="Alain K."/>
            <person name="Jebbar M."/>
        </authorList>
    </citation>
    <scope>NUCLEOTIDE SEQUENCE</scope>
    <source>
        <strain evidence="2">JCM 32048</strain>
    </source>
</reference>
<feature type="transmembrane region" description="Helical" evidence="1">
    <location>
        <begin position="57"/>
        <end position="85"/>
    </location>
</feature>
<proteinExistence type="predicted"/>
<feature type="transmembrane region" description="Helical" evidence="1">
    <location>
        <begin position="150"/>
        <end position="170"/>
    </location>
</feature>
<dbReference type="InterPro" id="IPR025363">
    <property type="entry name" value="DUF4267"/>
</dbReference>
<evidence type="ECO:0000313" key="3">
    <source>
        <dbReference type="Proteomes" id="UP001055286"/>
    </source>
</evidence>
<keyword evidence="1" id="KW-1133">Transmembrane helix</keyword>
<evidence type="ECO:0000256" key="1">
    <source>
        <dbReference type="SAM" id="Phobius"/>
    </source>
</evidence>
<dbReference type="EMBL" id="BPQJ01000003">
    <property type="protein sequence ID" value="GJD60640.1"/>
    <property type="molecule type" value="Genomic_DNA"/>
</dbReference>
<comment type="caution">
    <text evidence="2">The sequence shown here is derived from an EMBL/GenBank/DDBJ whole genome shotgun (WGS) entry which is preliminary data.</text>
</comment>
<feature type="transmembrane region" description="Helical" evidence="1">
    <location>
        <begin position="125"/>
        <end position="144"/>
    </location>
</feature>
<protein>
    <recommendedName>
        <fullName evidence="4">DUF4267 domain-containing protein</fullName>
    </recommendedName>
</protein>
<accession>A0AA37M2U9</accession>
<dbReference type="AlphaFoldDB" id="A0AA37M2U9"/>
<keyword evidence="3" id="KW-1185">Reference proteome</keyword>
<name>A0AA37M2U9_9HYPH</name>
<organism evidence="2 3">
    <name type="scientific">Methylobacterium frigidaeris</name>
    <dbReference type="NCBI Taxonomy" id="2038277"/>
    <lineage>
        <taxon>Bacteria</taxon>
        <taxon>Pseudomonadati</taxon>
        <taxon>Pseudomonadota</taxon>
        <taxon>Alphaproteobacteria</taxon>
        <taxon>Hyphomicrobiales</taxon>
        <taxon>Methylobacteriaceae</taxon>
        <taxon>Methylobacterium</taxon>
    </lineage>
</organism>
<reference evidence="2" key="2">
    <citation type="submission" date="2021-08" db="EMBL/GenBank/DDBJ databases">
        <authorList>
            <person name="Tani A."/>
            <person name="Ola A."/>
            <person name="Ogura Y."/>
            <person name="Katsura K."/>
            <person name="Hayashi T."/>
        </authorList>
    </citation>
    <scope>NUCLEOTIDE SEQUENCE</scope>
    <source>
        <strain evidence="2">JCM 32048</strain>
    </source>
</reference>